<sequence length="371" mass="41807">MSSPKSSSCEARKQNGSRKRKRPDPQDSDLNGRAKSKAIRVSPREPAFLFEPDLTISSPEEQVSDNLEPITLQDAKDGKATRPIRVYADGVYDVYHFGHARALMQAKQAFPTEVYLMVGVSNDELTHKYKGFTVMTEDERYESLRHCRYVDEVICDAPWEVTPDFIELHKIDFVAHDDLPYKSAGADDIYKEVKAMGKFVATQRTEGISTSDLIARVVKDYDVYVRRNLARGYTAKELNVSFIKEKEVQVRQKMDEIKGKLTDKSQEVLQKWEEKSRDFIGSFIDMFGRDGRLNQLFGKGKDTIFDAGARIKGAGVRIKRALSPGRNIDPVLDVSPSCSPSSSPKFPHLSLQPEISDDEDDGIDDGSNMPI</sequence>
<dbReference type="GO" id="GO:0031210">
    <property type="term" value="F:phosphatidylcholine binding"/>
    <property type="evidence" value="ECO:0007669"/>
    <property type="project" value="TreeGrafter"/>
</dbReference>
<keyword evidence="14" id="KW-1185">Reference proteome</keyword>
<dbReference type="PANTHER" id="PTHR10739:SF13">
    <property type="entry name" value="CHOLINE-PHOSPHATE CYTIDYLYLTRANSFERASE"/>
    <property type="match status" value="1"/>
</dbReference>
<dbReference type="GO" id="GO:0004105">
    <property type="term" value="F:choline-phosphate cytidylyltransferase activity"/>
    <property type="evidence" value="ECO:0007669"/>
    <property type="project" value="UniProtKB-EC"/>
</dbReference>
<feature type="region of interest" description="Disordered" evidence="11">
    <location>
        <begin position="1"/>
        <end position="45"/>
    </location>
</feature>
<name>A0A3M6V4S2_POCDA</name>
<proteinExistence type="inferred from homology"/>
<evidence type="ECO:0000256" key="9">
    <source>
        <dbReference type="ARBA" id="ARBA00025706"/>
    </source>
</evidence>
<dbReference type="InterPro" id="IPR004821">
    <property type="entry name" value="Cyt_trans-like"/>
</dbReference>
<keyword evidence="7" id="KW-0594">Phospholipid biosynthesis</keyword>
<dbReference type="AlphaFoldDB" id="A0A3M6V4S2"/>
<dbReference type="Pfam" id="PF01467">
    <property type="entry name" value="CTP_transf_like"/>
    <property type="match status" value="1"/>
</dbReference>
<organism evidence="13 14">
    <name type="scientific">Pocillopora damicornis</name>
    <name type="common">Cauliflower coral</name>
    <name type="synonym">Millepora damicornis</name>
    <dbReference type="NCBI Taxonomy" id="46731"/>
    <lineage>
        <taxon>Eukaryota</taxon>
        <taxon>Metazoa</taxon>
        <taxon>Cnidaria</taxon>
        <taxon>Anthozoa</taxon>
        <taxon>Hexacorallia</taxon>
        <taxon>Scleractinia</taxon>
        <taxon>Astrocoeniina</taxon>
        <taxon>Pocilloporidae</taxon>
        <taxon>Pocillopora</taxon>
    </lineage>
</organism>
<feature type="compositionally biased region" description="Acidic residues" evidence="11">
    <location>
        <begin position="355"/>
        <end position="364"/>
    </location>
</feature>
<dbReference type="InterPro" id="IPR014729">
    <property type="entry name" value="Rossmann-like_a/b/a_fold"/>
</dbReference>
<dbReference type="FunFam" id="3.40.50.620:FF:000016">
    <property type="entry name" value="Putative choline-phosphate cytidylyltransferase B"/>
    <property type="match status" value="1"/>
</dbReference>
<keyword evidence="4" id="KW-0808">Transferase</keyword>
<evidence type="ECO:0000259" key="12">
    <source>
        <dbReference type="Pfam" id="PF01467"/>
    </source>
</evidence>
<dbReference type="OrthoDB" id="17102at2759"/>
<comment type="caution">
    <text evidence="13">The sequence shown here is derived from an EMBL/GenBank/DDBJ whole genome shotgun (WGS) entry which is preliminary data.</text>
</comment>
<evidence type="ECO:0000256" key="11">
    <source>
        <dbReference type="SAM" id="MobiDB-lite"/>
    </source>
</evidence>
<comment type="similarity">
    <text evidence="2">Belongs to the cytidylyltransferase family.</text>
</comment>
<comment type="pathway">
    <text evidence="1">Lipid metabolism.</text>
</comment>
<evidence type="ECO:0000313" key="13">
    <source>
        <dbReference type="EMBL" id="RMX60901.1"/>
    </source>
</evidence>
<evidence type="ECO:0000313" key="14">
    <source>
        <dbReference type="Proteomes" id="UP000275408"/>
    </source>
</evidence>
<evidence type="ECO:0000256" key="7">
    <source>
        <dbReference type="ARBA" id="ARBA00023209"/>
    </source>
</evidence>
<feature type="compositionally biased region" description="Low complexity" evidence="11">
    <location>
        <begin position="335"/>
        <end position="344"/>
    </location>
</feature>
<comment type="pathway">
    <text evidence="9">Phospholipid metabolism; phosphatidylcholine biosynthesis; phosphatidylcholine from phosphocholine: step 1/2.</text>
</comment>
<dbReference type="InterPro" id="IPR041723">
    <property type="entry name" value="CCT"/>
</dbReference>
<evidence type="ECO:0000256" key="2">
    <source>
        <dbReference type="ARBA" id="ARBA00010101"/>
    </source>
</evidence>
<dbReference type="UniPathway" id="UPA00753">
    <property type="reaction ID" value="UER00739"/>
</dbReference>
<dbReference type="STRING" id="46731.A0A3M6V4S2"/>
<dbReference type="InterPro" id="IPR045049">
    <property type="entry name" value="Pcy1-like"/>
</dbReference>
<dbReference type="OMA" id="PWECTID"/>
<dbReference type="Gene3D" id="3.40.50.620">
    <property type="entry name" value="HUPs"/>
    <property type="match status" value="1"/>
</dbReference>
<keyword evidence="5" id="KW-0548">Nucleotidyltransferase</keyword>
<dbReference type="CDD" id="cd02174">
    <property type="entry name" value="CCT"/>
    <property type="match status" value="1"/>
</dbReference>
<evidence type="ECO:0000256" key="4">
    <source>
        <dbReference type="ARBA" id="ARBA00022679"/>
    </source>
</evidence>
<dbReference type="EC" id="2.7.7.15" evidence="10"/>
<dbReference type="NCBIfam" id="TIGR00125">
    <property type="entry name" value="cyt_tran_rel"/>
    <property type="match status" value="1"/>
</dbReference>
<evidence type="ECO:0000256" key="10">
    <source>
        <dbReference type="ARBA" id="ARBA00026101"/>
    </source>
</evidence>
<evidence type="ECO:0000256" key="8">
    <source>
        <dbReference type="ARBA" id="ARBA00023264"/>
    </source>
</evidence>
<evidence type="ECO:0000256" key="5">
    <source>
        <dbReference type="ARBA" id="ARBA00022695"/>
    </source>
</evidence>
<keyword evidence="8" id="KW-1208">Phospholipid metabolism</keyword>
<dbReference type="SUPFAM" id="SSF52374">
    <property type="entry name" value="Nucleotidylyl transferase"/>
    <property type="match status" value="1"/>
</dbReference>
<accession>A0A3M6V4S2</accession>
<gene>
    <name evidence="13" type="ORF">pdam_00003415</name>
</gene>
<keyword evidence="6" id="KW-0443">Lipid metabolism</keyword>
<evidence type="ECO:0000256" key="3">
    <source>
        <dbReference type="ARBA" id="ARBA00022516"/>
    </source>
</evidence>
<dbReference type="EMBL" id="RCHS01000098">
    <property type="protein sequence ID" value="RMX60901.1"/>
    <property type="molecule type" value="Genomic_DNA"/>
</dbReference>
<protein>
    <recommendedName>
        <fullName evidence="10">choline-phosphate cytidylyltransferase</fullName>
        <ecNumber evidence="10">2.7.7.15</ecNumber>
    </recommendedName>
</protein>
<feature type="domain" description="Cytidyltransferase-like" evidence="12">
    <location>
        <begin position="87"/>
        <end position="216"/>
    </location>
</feature>
<reference evidence="13 14" key="1">
    <citation type="journal article" date="2018" name="Sci. Rep.">
        <title>Comparative analysis of the Pocillopora damicornis genome highlights role of immune system in coral evolution.</title>
        <authorList>
            <person name="Cunning R."/>
            <person name="Bay R.A."/>
            <person name="Gillette P."/>
            <person name="Baker A.C."/>
            <person name="Traylor-Knowles N."/>
        </authorList>
    </citation>
    <scope>NUCLEOTIDE SEQUENCE [LARGE SCALE GENOMIC DNA]</scope>
    <source>
        <strain evidence="13">RSMAS</strain>
        <tissue evidence="13">Whole animal</tissue>
    </source>
</reference>
<keyword evidence="3" id="KW-0444">Lipid biosynthesis</keyword>
<dbReference type="Proteomes" id="UP000275408">
    <property type="component" value="Unassembled WGS sequence"/>
</dbReference>
<evidence type="ECO:0000256" key="1">
    <source>
        <dbReference type="ARBA" id="ARBA00005189"/>
    </source>
</evidence>
<feature type="region of interest" description="Disordered" evidence="11">
    <location>
        <begin position="329"/>
        <end position="371"/>
    </location>
</feature>
<evidence type="ECO:0000256" key="6">
    <source>
        <dbReference type="ARBA" id="ARBA00023098"/>
    </source>
</evidence>
<dbReference type="PANTHER" id="PTHR10739">
    <property type="entry name" value="CYTIDYLYLTRANSFERASE"/>
    <property type="match status" value="1"/>
</dbReference>